<dbReference type="InterPro" id="IPR053876">
    <property type="entry name" value="Phage_int_M"/>
</dbReference>
<feature type="domain" description="Tyr recombinase" evidence="6">
    <location>
        <begin position="199"/>
        <end position="384"/>
    </location>
</feature>
<dbReference type="Pfam" id="PF00589">
    <property type="entry name" value="Phage_integrase"/>
    <property type="match status" value="1"/>
</dbReference>
<evidence type="ECO:0000313" key="8">
    <source>
        <dbReference type="EMBL" id="CAJ0679656.1"/>
    </source>
</evidence>
<accession>A0AAD2AIV6</accession>
<protein>
    <submittedName>
        <fullName evidence="8">Prophage integrase IntA</fullName>
    </submittedName>
</protein>
<dbReference type="CDD" id="cd00801">
    <property type="entry name" value="INT_P4_C"/>
    <property type="match status" value="1"/>
</dbReference>
<evidence type="ECO:0000313" key="9">
    <source>
        <dbReference type="EMBL" id="CAJ0852800.1"/>
    </source>
</evidence>
<dbReference type="InterPro" id="IPR010998">
    <property type="entry name" value="Integrase_recombinase_N"/>
</dbReference>
<keyword evidence="3 5" id="KW-0238">DNA-binding</keyword>
<dbReference type="EMBL" id="CATVXE010000001">
    <property type="protein sequence ID" value="CAJ0679656.1"/>
    <property type="molecule type" value="Genomic_DNA"/>
</dbReference>
<dbReference type="Proteomes" id="UP001190002">
    <property type="component" value="Unassembled WGS sequence"/>
</dbReference>
<dbReference type="EMBL" id="CAUDKV010000002">
    <property type="protein sequence ID" value="CAJ0852800.1"/>
    <property type="molecule type" value="Genomic_DNA"/>
</dbReference>
<dbReference type="Gene3D" id="1.10.443.10">
    <property type="entry name" value="Intergrase catalytic core"/>
    <property type="match status" value="1"/>
</dbReference>
<evidence type="ECO:0000256" key="2">
    <source>
        <dbReference type="ARBA" id="ARBA00022908"/>
    </source>
</evidence>
<dbReference type="InterPro" id="IPR025166">
    <property type="entry name" value="Integrase_DNA_bind_dom"/>
</dbReference>
<dbReference type="GO" id="GO:0003677">
    <property type="term" value="F:DNA binding"/>
    <property type="evidence" value="ECO:0007669"/>
    <property type="project" value="UniProtKB-UniRule"/>
</dbReference>
<dbReference type="AlphaFoldDB" id="A0AAD2AIV6"/>
<dbReference type="GO" id="GO:0006310">
    <property type="term" value="P:DNA recombination"/>
    <property type="evidence" value="ECO:0007669"/>
    <property type="project" value="UniProtKB-KW"/>
</dbReference>
<gene>
    <name evidence="8" type="primary">intA_1</name>
    <name evidence="9" type="synonym">intA_2</name>
    <name evidence="9" type="ORF">R77569_00646</name>
    <name evidence="8" type="ORF">R77591_00450</name>
</gene>
<comment type="similarity">
    <text evidence="1">Belongs to the 'phage' integrase family.</text>
</comment>
<keyword evidence="4" id="KW-0233">DNA recombination</keyword>
<keyword evidence="11" id="KW-1185">Reference proteome</keyword>
<proteinExistence type="inferred from homology"/>
<dbReference type="InterPro" id="IPR038488">
    <property type="entry name" value="Integrase_DNA-bd_sf"/>
</dbReference>
<keyword evidence="2" id="KW-0229">DNA integration</keyword>
<dbReference type="InterPro" id="IPR013762">
    <property type="entry name" value="Integrase-like_cat_sf"/>
</dbReference>
<dbReference type="Gene3D" id="1.10.150.130">
    <property type="match status" value="1"/>
</dbReference>
<name>A0AAD2AIV6_9RALS</name>
<evidence type="ECO:0000259" key="7">
    <source>
        <dbReference type="PROSITE" id="PS51900"/>
    </source>
</evidence>
<evidence type="ECO:0000313" key="11">
    <source>
        <dbReference type="Proteomes" id="UP001190452"/>
    </source>
</evidence>
<evidence type="ECO:0000256" key="4">
    <source>
        <dbReference type="ARBA" id="ARBA00023172"/>
    </source>
</evidence>
<dbReference type="InterPro" id="IPR050808">
    <property type="entry name" value="Phage_Integrase"/>
</dbReference>
<evidence type="ECO:0000256" key="3">
    <source>
        <dbReference type="ARBA" id="ARBA00023125"/>
    </source>
</evidence>
<dbReference type="SUPFAM" id="SSF56349">
    <property type="entry name" value="DNA breaking-rejoining enzymes"/>
    <property type="match status" value="1"/>
</dbReference>
<dbReference type="GO" id="GO:0015074">
    <property type="term" value="P:DNA integration"/>
    <property type="evidence" value="ECO:0007669"/>
    <property type="project" value="UniProtKB-KW"/>
</dbReference>
<dbReference type="Pfam" id="PF22022">
    <property type="entry name" value="Phage_int_M"/>
    <property type="match status" value="1"/>
</dbReference>
<dbReference type="Proteomes" id="UP001190452">
    <property type="component" value="Unassembled WGS sequence"/>
</dbReference>
<dbReference type="InterPro" id="IPR011010">
    <property type="entry name" value="DNA_brk_join_enz"/>
</dbReference>
<comment type="caution">
    <text evidence="8">The sequence shown here is derived from an EMBL/GenBank/DDBJ whole genome shotgun (WGS) entry which is preliminary data.</text>
</comment>
<dbReference type="PANTHER" id="PTHR30629">
    <property type="entry name" value="PROPHAGE INTEGRASE"/>
    <property type="match status" value="1"/>
</dbReference>
<dbReference type="Gene3D" id="3.30.160.390">
    <property type="entry name" value="Integrase, DNA-binding domain"/>
    <property type="match status" value="1"/>
</dbReference>
<dbReference type="PROSITE" id="PS51898">
    <property type="entry name" value="TYR_RECOMBINASE"/>
    <property type="match status" value="1"/>
</dbReference>
<dbReference type="PROSITE" id="PS51900">
    <property type="entry name" value="CB"/>
    <property type="match status" value="1"/>
</dbReference>
<feature type="domain" description="Core-binding (CB)" evidence="7">
    <location>
        <begin position="97"/>
        <end position="176"/>
    </location>
</feature>
<evidence type="ECO:0000256" key="1">
    <source>
        <dbReference type="ARBA" id="ARBA00008857"/>
    </source>
</evidence>
<dbReference type="InterPro" id="IPR044068">
    <property type="entry name" value="CB"/>
</dbReference>
<sequence>MLTDTTLRNLKPKSLTYKASDRDGMYVTVSPTGTVTFRYDYRLNGRRETLTIGRYGPAGISLAMAREKLIDAKKAVAQGKSPALEKQREKRRLTAAKTFGDVTEKWLVGARMADSTKAMRKSIVDRDILPAFQNRQLNEITADDLRALCSKVKARGAPATAVHVRDIVKQVYAFAILHGEKVDNPAEDVGAASIATFVPKDRALSPLEIRLMARQMESVATYPTIRLALRMILLTLVRKSELIQATWDEVDFERATWTIPKQRMKGRNPHVVYLSRQALDIFVALHTCAAGSKFVLPSRYDADRCMSNATLNRVTQIVAERAKAAGLPLEPFTVHDLRRTGSTLLNEIGFNRDWIEKCLAHEDGRSSRSIYNKAEYAEQRRHMLQEWANMVDAWIDGQTYVPKLIAARDNANDRPIVLCCWNPVRRQQPRSRLCQLQVPGQVHKNLEAVK</sequence>
<dbReference type="InterPro" id="IPR002104">
    <property type="entry name" value="Integrase_catalytic"/>
</dbReference>
<organism evidence="8 10">
    <name type="scientific">Ralstonia mannitolilytica</name>
    <dbReference type="NCBI Taxonomy" id="105219"/>
    <lineage>
        <taxon>Bacteria</taxon>
        <taxon>Pseudomonadati</taxon>
        <taxon>Pseudomonadota</taxon>
        <taxon>Betaproteobacteria</taxon>
        <taxon>Burkholderiales</taxon>
        <taxon>Burkholderiaceae</taxon>
        <taxon>Ralstonia</taxon>
    </lineage>
</organism>
<dbReference type="Pfam" id="PF13356">
    <property type="entry name" value="Arm-DNA-bind_3"/>
    <property type="match status" value="1"/>
</dbReference>
<dbReference type="PANTHER" id="PTHR30629:SF2">
    <property type="entry name" value="PROPHAGE INTEGRASE INTS-RELATED"/>
    <property type="match status" value="1"/>
</dbReference>
<evidence type="ECO:0000313" key="10">
    <source>
        <dbReference type="Proteomes" id="UP001190002"/>
    </source>
</evidence>
<reference evidence="8 11" key="1">
    <citation type="submission" date="2023-07" db="EMBL/GenBank/DDBJ databases">
        <authorList>
            <person name="Peeters C."/>
        </authorList>
    </citation>
    <scope>NUCLEOTIDE SEQUENCE</scope>
    <source>
        <strain evidence="9 11">R-77569</strain>
        <strain evidence="8">R-77591</strain>
    </source>
</reference>
<evidence type="ECO:0000256" key="5">
    <source>
        <dbReference type="PROSITE-ProRule" id="PRU01248"/>
    </source>
</evidence>
<evidence type="ECO:0000259" key="6">
    <source>
        <dbReference type="PROSITE" id="PS51898"/>
    </source>
</evidence>